<keyword evidence="2" id="KW-0805">Transcription regulation</keyword>
<feature type="compositionally biased region" description="Basic residues" evidence="6">
    <location>
        <begin position="7"/>
        <end position="20"/>
    </location>
</feature>
<dbReference type="Pfam" id="PF00440">
    <property type="entry name" value="TetR_N"/>
    <property type="match status" value="1"/>
</dbReference>
<evidence type="ECO:0000256" key="2">
    <source>
        <dbReference type="ARBA" id="ARBA00023015"/>
    </source>
</evidence>
<organism evidence="8 9">
    <name type="scientific">Methyloceanibacter marginalis</name>
    <dbReference type="NCBI Taxonomy" id="1774971"/>
    <lineage>
        <taxon>Bacteria</taxon>
        <taxon>Pseudomonadati</taxon>
        <taxon>Pseudomonadota</taxon>
        <taxon>Alphaproteobacteria</taxon>
        <taxon>Hyphomicrobiales</taxon>
        <taxon>Hyphomicrobiaceae</taxon>
        <taxon>Methyloceanibacter</taxon>
    </lineage>
</organism>
<feature type="region of interest" description="Disordered" evidence="6">
    <location>
        <begin position="1"/>
        <end position="35"/>
    </location>
</feature>
<dbReference type="SUPFAM" id="SSF46689">
    <property type="entry name" value="Homeodomain-like"/>
    <property type="match status" value="1"/>
</dbReference>
<sequence>MSVSLRSKMKQPAKTVRRARSPVLKKEARGRNGGHGNDRVDKFLAASLDLFAERNFASVTIKDIAKALGVNTALIYYYFDSKTDLFRATIEHAVGNAFENVRALDDKNADPAAILTAWLENHVSKYAEIHRFVKIALDFRGSHEGNPEIAESIERFYDEERKMLSKIIRQGIDRGIFKAVDPLRMGQFISTYLDGCMVRSVILSDFDLDMAVRDLHARVWVMLEYSGKQRMKSRRR</sequence>
<reference evidence="8 9" key="1">
    <citation type="journal article" date="2016" name="Environ. Microbiol.">
        <title>New Methyloceanibacter diversity from North Sea sediments includes methanotroph containing solely the soluble methane monooxygenase.</title>
        <authorList>
            <person name="Vekeman B."/>
            <person name="Kerckhof F.M."/>
            <person name="Cremers G."/>
            <person name="de Vos P."/>
            <person name="Vandamme P."/>
            <person name="Boon N."/>
            <person name="Op den Camp H.J."/>
            <person name="Heylen K."/>
        </authorList>
    </citation>
    <scope>NUCLEOTIDE SEQUENCE [LARGE SCALE GENOMIC DNA]</scope>
    <source>
        <strain evidence="8 9">R-67177</strain>
    </source>
</reference>
<evidence type="ECO:0000256" key="5">
    <source>
        <dbReference type="PROSITE-ProRule" id="PRU00335"/>
    </source>
</evidence>
<dbReference type="InterPro" id="IPR036271">
    <property type="entry name" value="Tet_transcr_reg_TetR-rel_C_sf"/>
</dbReference>
<dbReference type="GO" id="GO:0000976">
    <property type="term" value="F:transcription cis-regulatory region binding"/>
    <property type="evidence" value="ECO:0007669"/>
    <property type="project" value="TreeGrafter"/>
</dbReference>
<proteinExistence type="predicted"/>
<dbReference type="PANTHER" id="PTHR30055">
    <property type="entry name" value="HTH-TYPE TRANSCRIPTIONAL REGULATOR RUTR"/>
    <property type="match status" value="1"/>
</dbReference>
<dbReference type="PRINTS" id="PR00455">
    <property type="entry name" value="HTHTETR"/>
</dbReference>
<feature type="DNA-binding region" description="H-T-H motif" evidence="5">
    <location>
        <begin position="60"/>
        <end position="79"/>
    </location>
</feature>
<dbReference type="EMBL" id="LPWD01000021">
    <property type="protein sequence ID" value="ODS04065.1"/>
    <property type="molecule type" value="Genomic_DNA"/>
</dbReference>
<keyword evidence="9" id="KW-1185">Reference proteome</keyword>
<evidence type="ECO:0000256" key="6">
    <source>
        <dbReference type="SAM" id="MobiDB-lite"/>
    </source>
</evidence>
<dbReference type="SUPFAM" id="SSF48498">
    <property type="entry name" value="Tetracyclin repressor-like, C-terminal domain"/>
    <property type="match status" value="1"/>
</dbReference>
<evidence type="ECO:0000313" key="8">
    <source>
        <dbReference type="EMBL" id="ODS04065.1"/>
    </source>
</evidence>
<dbReference type="Gene3D" id="1.10.357.10">
    <property type="entry name" value="Tetracycline Repressor, domain 2"/>
    <property type="match status" value="1"/>
</dbReference>
<dbReference type="InterPro" id="IPR001647">
    <property type="entry name" value="HTH_TetR"/>
</dbReference>
<accession>A0A1E3WE11</accession>
<keyword evidence="4" id="KW-0804">Transcription</keyword>
<dbReference type="GO" id="GO:0003700">
    <property type="term" value="F:DNA-binding transcription factor activity"/>
    <property type="evidence" value="ECO:0007669"/>
    <property type="project" value="TreeGrafter"/>
</dbReference>
<protein>
    <recommendedName>
        <fullName evidence="7">HTH tetR-type domain-containing protein</fullName>
    </recommendedName>
</protein>
<gene>
    <name evidence="8" type="ORF">AUC71_06115</name>
</gene>
<evidence type="ECO:0000256" key="3">
    <source>
        <dbReference type="ARBA" id="ARBA00023125"/>
    </source>
</evidence>
<evidence type="ECO:0000256" key="1">
    <source>
        <dbReference type="ARBA" id="ARBA00022491"/>
    </source>
</evidence>
<dbReference type="InterPro" id="IPR050109">
    <property type="entry name" value="HTH-type_TetR-like_transc_reg"/>
</dbReference>
<keyword evidence="3 5" id="KW-0238">DNA-binding</keyword>
<dbReference type="AlphaFoldDB" id="A0A1E3WE11"/>
<feature type="domain" description="HTH tetR-type" evidence="7">
    <location>
        <begin position="37"/>
        <end position="97"/>
    </location>
</feature>
<dbReference type="OrthoDB" id="2356263at2"/>
<evidence type="ECO:0000256" key="4">
    <source>
        <dbReference type="ARBA" id="ARBA00023163"/>
    </source>
</evidence>
<dbReference type="InterPro" id="IPR039538">
    <property type="entry name" value="BetI_C"/>
</dbReference>
<name>A0A1E3WE11_9HYPH</name>
<feature type="compositionally biased region" description="Basic and acidic residues" evidence="6">
    <location>
        <begin position="24"/>
        <end position="35"/>
    </location>
</feature>
<comment type="caution">
    <text evidence="8">The sequence shown here is derived from an EMBL/GenBank/DDBJ whole genome shotgun (WGS) entry which is preliminary data.</text>
</comment>
<dbReference type="RefSeq" id="WP_069622733.1">
    <property type="nucleotide sequence ID" value="NZ_LPWD01000021.1"/>
</dbReference>
<dbReference type="Pfam" id="PF13977">
    <property type="entry name" value="TetR_C_6"/>
    <property type="match status" value="1"/>
</dbReference>
<dbReference type="PANTHER" id="PTHR30055:SF146">
    <property type="entry name" value="HTH-TYPE TRANSCRIPTIONAL DUAL REGULATOR CECR"/>
    <property type="match status" value="1"/>
</dbReference>
<evidence type="ECO:0000259" key="7">
    <source>
        <dbReference type="PROSITE" id="PS50977"/>
    </source>
</evidence>
<dbReference type="Proteomes" id="UP000095042">
    <property type="component" value="Unassembled WGS sequence"/>
</dbReference>
<dbReference type="InterPro" id="IPR009057">
    <property type="entry name" value="Homeodomain-like_sf"/>
</dbReference>
<evidence type="ECO:0000313" key="9">
    <source>
        <dbReference type="Proteomes" id="UP000095042"/>
    </source>
</evidence>
<dbReference type="PROSITE" id="PS50977">
    <property type="entry name" value="HTH_TETR_2"/>
    <property type="match status" value="1"/>
</dbReference>
<keyword evidence="1" id="KW-0678">Repressor</keyword>